<dbReference type="RefSeq" id="XP_012205608.1">
    <property type="nucleotide sequence ID" value="XM_012350218.1"/>
</dbReference>
<dbReference type="EMBL" id="KK583251">
    <property type="protein sequence ID" value="KDO23625.1"/>
    <property type="molecule type" value="Genomic_DNA"/>
</dbReference>
<gene>
    <name evidence="1" type="ORF">SPRG_11071</name>
</gene>
<evidence type="ECO:0000313" key="2">
    <source>
        <dbReference type="Proteomes" id="UP000030745"/>
    </source>
</evidence>
<dbReference type="GeneID" id="24133142"/>
<dbReference type="AlphaFoldDB" id="A0A067C3C0"/>
<dbReference type="KEGG" id="spar:SPRG_11071"/>
<dbReference type="OrthoDB" id="69877at2759"/>
<dbReference type="Proteomes" id="UP000030745">
    <property type="component" value="Unassembled WGS sequence"/>
</dbReference>
<name>A0A067C3C0_SAPPC</name>
<protein>
    <submittedName>
        <fullName evidence="1">Uncharacterized protein</fullName>
    </submittedName>
</protein>
<proteinExistence type="predicted"/>
<dbReference type="VEuPathDB" id="FungiDB:SPRG_11071"/>
<keyword evidence="2" id="KW-1185">Reference proteome</keyword>
<evidence type="ECO:0000313" key="1">
    <source>
        <dbReference type="EMBL" id="KDO23625.1"/>
    </source>
</evidence>
<dbReference type="OMA" id="HIQARMQ"/>
<accession>A0A067C3C0</accession>
<organism evidence="1 2">
    <name type="scientific">Saprolegnia parasitica (strain CBS 223.65)</name>
    <dbReference type="NCBI Taxonomy" id="695850"/>
    <lineage>
        <taxon>Eukaryota</taxon>
        <taxon>Sar</taxon>
        <taxon>Stramenopiles</taxon>
        <taxon>Oomycota</taxon>
        <taxon>Saprolegniomycetes</taxon>
        <taxon>Saprolegniales</taxon>
        <taxon>Saprolegniaceae</taxon>
        <taxon>Saprolegnia</taxon>
    </lineage>
</organism>
<sequence>MPRIRPAADEPSPPPTTSSLSWRRVLLTLLSYILFFTDVPRSGYGFASLPNTYTRHAPDAASYFGPYAYLVLNATRQPNGTVAGVASSGPTSTARVWSYKFDTTSTGLRGLVAAHNISGWDPCLLYESACPHLTLSVASVWRLLESTVDALAPSPAGCRSVSSFRDNIDDYVDFGPLEHVHYRSTRTHTLETPIDLCHSGHRLPFCNAPWSNLSTFGYKKVSVISAHIQARMQARRRNMDLTSQRMDVVVIDSTMDIQRWRGSLTHVDAFSWDVVSLLRVQNCSEIWNASSCRTIELVDFRYEGGMLDSNVVYYYKLVRLLRIVAQVYNIVRVLALFGGCYAATRRHTISGSRWLAALGLFFRIPGQVVIYGSWFPVILFVLAHASDSTLLYLYISKSFVALDGTIDTSFSNLYGLMTLLTCHMRNVWVLNLVAKGYFYLRHAGSHAKKGWSRHLVGLRGYLLPLVSFVSAIFDVRWNALRSTEILASTPMLVPSSVQAAKHIGSLPCDVRYSGLFTDAKNLVIALVFVRSALRLGGVRSVHATSSVPYIALVHCNLSMFSTSWRTLFLDRTLGRSMSTQLTLPQDNDGDHIDEARMLMNITWMTDPIEWLLLHLWRCPIVNIYRHATTRQVLHHPLGKLDLEDVDDHTLLDARYECIGQQDLNALAWCDRIQCH</sequence>
<reference evidence="1 2" key="1">
    <citation type="journal article" date="2013" name="PLoS Genet.">
        <title>Distinctive expansion of potential virulence genes in the genome of the oomycete fish pathogen Saprolegnia parasitica.</title>
        <authorList>
            <person name="Jiang R.H."/>
            <person name="de Bruijn I."/>
            <person name="Haas B.J."/>
            <person name="Belmonte R."/>
            <person name="Lobach L."/>
            <person name="Christie J."/>
            <person name="van den Ackerveken G."/>
            <person name="Bottin A."/>
            <person name="Bulone V."/>
            <person name="Diaz-Moreno S.M."/>
            <person name="Dumas B."/>
            <person name="Fan L."/>
            <person name="Gaulin E."/>
            <person name="Govers F."/>
            <person name="Grenville-Briggs L.J."/>
            <person name="Horner N.R."/>
            <person name="Levin J.Z."/>
            <person name="Mammella M."/>
            <person name="Meijer H.J."/>
            <person name="Morris P."/>
            <person name="Nusbaum C."/>
            <person name="Oome S."/>
            <person name="Phillips A.J."/>
            <person name="van Rooyen D."/>
            <person name="Rzeszutek E."/>
            <person name="Saraiva M."/>
            <person name="Secombes C.J."/>
            <person name="Seidl M.F."/>
            <person name="Snel B."/>
            <person name="Stassen J.H."/>
            <person name="Sykes S."/>
            <person name="Tripathy S."/>
            <person name="van den Berg H."/>
            <person name="Vega-Arreguin J.C."/>
            <person name="Wawra S."/>
            <person name="Young S.K."/>
            <person name="Zeng Q."/>
            <person name="Dieguez-Uribeondo J."/>
            <person name="Russ C."/>
            <person name="Tyler B.M."/>
            <person name="van West P."/>
        </authorList>
    </citation>
    <scope>NUCLEOTIDE SEQUENCE [LARGE SCALE GENOMIC DNA]</scope>
    <source>
        <strain evidence="1 2">CBS 223.65</strain>
    </source>
</reference>